<name>A0ABP5JER8_9ACTN</name>
<evidence type="ECO:0000313" key="4">
    <source>
        <dbReference type="Proteomes" id="UP001500575"/>
    </source>
</evidence>
<sequence>MTSIIVAMIVIVAIAAAVVVYVAYPHRGERLPVVPILGDAMRKSVDALPTVAVEDVDRLPAAELTDSSGRIPPTPVAGRHARP</sequence>
<dbReference type="EMBL" id="BAAAQQ010000002">
    <property type="protein sequence ID" value="GAA2116057.1"/>
    <property type="molecule type" value="Genomic_DNA"/>
</dbReference>
<evidence type="ECO:0000256" key="1">
    <source>
        <dbReference type="SAM" id="MobiDB-lite"/>
    </source>
</evidence>
<organism evidence="3 4">
    <name type="scientific">Nocardioides bigeumensis</name>
    <dbReference type="NCBI Taxonomy" id="433657"/>
    <lineage>
        <taxon>Bacteria</taxon>
        <taxon>Bacillati</taxon>
        <taxon>Actinomycetota</taxon>
        <taxon>Actinomycetes</taxon>
        <taxon>Propionibacteriales</taxon>
        <taxon>Nocardioidaceae</taxon>
        <taxon>Nocardioides</taxon>
    </lineage>
</organism>
<gene>
    <name evidence="3" type="ORF">GCM10009843_05990</name>
</gene>
<dbReference type="RefSeq" id="WP_344302129.1">
    <property type="nucleotide sequence ID" value="NZ_BAAAQQ010000002.1"/>
</dbReference>
<evidence type="ECO:0000313" key="3">
    <source>
        <dbReference type="EMBL" id="GAA2116057.1"/>
    </source>
</evidence>
<accession>A0ABP5JER8</accession>
<dbReference type="Proteomes" id="UP001500575">
    <property type="component" value="Unassembled WGS sequence"/>
</dbReference>
<proteinExistence type="predicted"/>
<evidence type="ECO:0000256" key="2">
    <source>
        <dbReference type="SAM" id="Phobius"/>
    </source>
</evidence>
<protein>
    <submittedName>
        <fullName evidence="3">Uncharacterized protein</fullName>
    </submittedName>
</protein>
<keyword evidence="2" id="KW-0472">Membrane</keyword>
<comment type="caution">
    <text evidence="3">The sequence shown here is derived from an EMBL/GenBank/DDBJ whole genome shotgun (WGS) entry which is preliminary data.</text>
</comment>
<feature type="region of interest" description="Disordered" evidence="1">
    <location>
        <begin position="63"/>
        <end position="83"/>
    </location>
</feature>
<keyword evidence="2" id="KW-0812">Transmembrane</keyword>
<feature type="transmembrane region" description="Helical" evidence="2">
    <location>
        <begin position="6"/>
        <end position="24"/>
    </location>
</feature>
<keyword evidence="4" id="KW-1185">Reference proteome</keyword>
<keyword evidence="2" id="KW-1133">Transmembrane helix</keyword>
<reference evidence="4" key="1">
    <citation type="journal article" date="2019" name="Int. J. Syst. Evol. Microbiol.">
        <title>The Global Catalogue of Microorganisms (GCM) 10K type strain sequencing project: providing services to taxonomists for standard genome sequencing and annotation.</title>
        <authorList>
            <consortium name="The Broad Institute Genomics Platform"/>
            <consortium name="The Broad Institute Genome Sequencing Center for Infectious Disease"/>
            <person name="Wu L."/>
            <person name="Ma J."/>
        </authorList>
    </citation>
    <scope>NUCLEOTIDE SEQUENCE [LARGE SCALE GENOMIC DNA]</scope>
    <source>
        <strain evidence="4">JCM 16021</strain>
    </source>
</reference>